<dbReference type="EMBL" id="KN840651">
    <property type="protein sequence ID" value="KIP02811.1"/>
    <property type="molecule type" value="Genomic_DNA"/>
</dbReference>
<dbReference type="HOGENOM" id="CLU_1687294_0_0_1"/>
<dbReference type="AlphaFoldDB" id="A0A0C3RRQ0"/>
<keyword evidence="2" id="KW-1185">Reference proteome</keyword>
<name>A0A0C3RRQ0_PHLG1</name>
<sequence length="156" mass="16869">MSVLRTFPTSEFQGGWGQAEARRTQNCLRLPLVGALGRSNLSSVLRDLLRDGGSATAIMAGKQSGEQQPTEHLQSLAAGPTTVYSSGYGMATKWSESRLRYSFVVFLLSPSTTSPSLLFVSPSTFVRLFQGVPCFPPCLTHGRPSFEPSAKRAVLK</sequence>
<accession>A0A0C3RRQ0</accession>
<organism evidence="1 2">
    <name type="scientific">Phlebiopsis gigantea (strain 11061_1 CR5-6)</name>
    <name type="common">White-rot fungus</name>
    <name type="synonym">Peniophora gigantea</name>
    <dbReference type="NCBI Taxonomy" id="745531"/>
    <lineage>
        <taxon>Eukaryota</taxon>
        <taxon>Fungi</taxon>
        <taxon>Dikarya</taxon>
        <taxon>Basidiomycota</taxon>
        <taxon>Agaricomycotina</taxon>
        <taxon>Agaricomycetes</taxon>
        <taxon>Polyporales</taxon>
        <taxon>Phanerochaetaceae</taxon>
        <taxon>Phlebiopsis</taxon>
    </lineage>
</organism>
<protein>
    <submittedName>
        <fullName evidence="1">Uncharacterized protein</fullName>
    </submittedName>
</protein>
<dbReference type="Proteomes" id="UP000053257">
    <property type="component" value="Unassembled WGS sequence"/>
</dbReference>
<gene>
    <name evidence="1" type="ORF">PHLGIDRAFT_276682</name>
</gene>
<evidence type="ECO:0000313" key="2">
    <source>
        <dbReference type="Proteomes" id="UP000053257"/>
    </source>
</evidence>
<proteinExistence type="predicted"/>
<reference evidence="1 2" key="1">
    <citation type="journal article" date="2014" name="PLoS Genet.">
        <title>Analysis of the Phlebiopsis gigantea genome, transcriptome and secretome provides insight into its pioneer colonization strategies of wood.</title>
        <authorList>
            <person name="Hori C."/>
            <person name="Ishida T."/>
            <person name="Igarashi K."/>
            <person name="Samejima M."/>
            <person name="Suzuki H."/>
            <person name="Master E."/>
            <person name="Ferreira P."/>
            <person name="Ruiz-Duenas F.J."/>
            <person name="Held B."/>
            <person name="Canessa P."/>
            <person name="Larrondo L.F."/>
            <person name="Schmoll M."/>
            <person name="Druzhinina I.S."/>
            <person name="Kubicek C.P."/>
            <person name="Gaskell J.A."/>
            <person name="Kersten P."/>
            <person name="St John F."/>
            <person name="Glasner J."/>
            <person name="Sabat G."/>
            <person name="Splinter BonDurant S."/>
            <person name="Syed K."/>
            <person name="Yadav J."/>
            <person name="Mgbeahuruike A.C."/>
            <person name="Kovalchuk A."/>
            <person name="Asiegbu F.O."/>
            <person name="Lackner G."/>
            <person name="Hoffmeister D."/>
            <person name="Rencoret J."/>
            <person name="Gutierrez A."/>
            <person name="Sun H."/>
            <person name="Lindquist E."/>
            <person name="Barry K."/>
            <person name="Riley R."/>
            <person name="Grigoriev I.V."/>
            <person name="Henrissat B."/>
            <person name="Kues U."/>
            <person name="Berka R.M."/>
            <person name="Martinez A.T."/>
            <person name="Covert S.F."/>
            <person name="Blanchette R.A."/>
            <person name="Cullen D."/>
        </authorList>
    </citation>
    <scope>NUCLEOTIDE SEQUENCE [LARGE SCALE GENOMIC DNA]</scope>
    <source>
        <strain evidence="1 2">11061_1 CR5-6</strain>
    </source>
</reference>
<evidence type="ECO:0000313" key="1">
    <source>
        <dbReference type="EMBL" id="KIP02811.1"/>
    </source>
</evidence>